<accession>A0A0D2X2S5</accession>
<dbReference type="FunFam" id="3.40.20.10:FF:000001">
    <property type="entry name" value="Gelsolin"/>
    <property type="match status" value="1"/>
</dbReference>
<dbReference type="GO" id="GO:0051014">
    <property type="term" value="P:actin filament severing"/>
    <property type="evidence" value="ECO:0007669"/>
    <property type="project" value="TreeGrafter"/>
</dbReference>
<dbReference type="Gene3D" id="1.10.950.10">
    <property type="entry name" value="Villin headpiece domain"/>
    <property type="match status" value="1"/>
</dbReference>
<dbReference type="SMART" id="SM00262">
    <property type="entry name" value="GEL"/>
    <property type="match status" value="6"/>
</dbReference>
<protein>
    <submittedName>
        <fullName evidence="6">Villin</fullName>
    </submittedName>
</protein>
<evidence type="ECO:0000256" key="2">
    <source>
        <dbReference type="ARBA" id="ARBA00022467"/>
    </source>
</evidence>
<dbReference type="PROSITE" id="PS51089">
    <property type="entry name" value="HP"/>
    <property type="match status" value="1"/>
</dbReference>
<dbReference type="SUPFAM" id="SSF55753">
    <property type="entry name" value="Actin depolymerizing proteins"/>
    <property type="match status" value="6"/>
</dbReference>
<dbReference type="GO" id="GO:0008154">
    <property type="term" value="P:actin polymerization or depolymerization"/>
    <property type="evidence" value="ECO:0007669"/>
    <property type="project" value="TreeGrafter"/>
</dbReference>
<dbReference type="Gene3D" id="3.40.20.10">
    <property type="entry name" value="Severin"/>
    <property type="match status" value="6"/>
</dbReference>
<dbReference type="PhylomeDB" id="A0A0D2X2S5"/>
<name>A0A0D2X2S5_CAPO3</name>
<feature type="domain" description="HP" evidence="5">
    <location>
        <begin position="750"/>
        <end position="813"/>
    </location>
</feature>
<proteinExistence type="inferred from homology"/>
<dbReference type="CDD" id="cd11291">
    <property type="entry name" value="gelsolin_S6_like"/>
    <property type="match status" value="1"/>
</dbReference>
<dbReference type="InterPro" id="IPR036886">
    <property type="entry name" value="Villin_headpiece_dom_sf"/>
</dbReference>
<dbReference type="InterPro" id="IPR003128">
    <property type="entry name" value="Villin_headpiece"/>
</dbReference>
<evidence type="ECO:0000259" key="5">
    <source>
        <dbReference type="PROSITE" id="PS51089"/>
    </source>
</evidence>
<dbReference type="FunFam" id="3.40.20.10:FF:000005">
    <property type="entry name" value="Gelsolin"/>
    <property type="match status" value="1"/>
</dbReference>
<dbReference type="STRING" id="595528.A0A0D2X2S5"/>
<keyword evidence="2" id="KW-0117">Actin capping</keyword>
<evidence type="ECO:0000313" key="6">
    <source>
        <dbReference type="EMBL" id="KJE93069.1"/>
    </source>
</evidence>
<dbReference type="CDD" id="cd11288">
    <property type="entry name" value="gelsolin_S5_like"/>
    <property type="match status" value="1"/>
</dbReference>
<dbReference type="InterPro" id="IPR007123">
    <property type="entry name" value="Gelsolin-like_dom"/>
</dbReference>
<keyword evidence="4" id="KW-0009">Actin-binding</keyword>
<dbReference type="Pfam" id="PF02209">
    <property type="entry name" value="VHP"/>
    <property type="match status" value="1"/>
</dbReference>
<dbReference type="AlphaFoldDB" id="A0A0D2X2S5"/>
<dbReference type="GO" id="GO:0005737">
    <property type="term" value="C:cytoplasm"/>
    <property type="evidence" value="ECO:0007669"/>
    <property type="project" value="TreeGrafter"/>
</dbReference>
<evidence type="ECO:0000256" key="4">
    <source>
        <dbReference type="ARBA" id="ARBA00023203"/>
    </source>
</evidence>
<gene>
    <name evidence="6" type="ORF">CAOG_003915</name>
</gene>
<comment type="similarity">
    <text evidence="1">Belongs to the villin/gelsolin family.</text>
</comment>
<sequence>MSVDPAFANAGKKAGLEIWRIEKLKPILVDASKHGSFHSGDSYICLQTKAKSAGFEWNIHFWLGKETSSDEAGVAAYKTVELDDSLGGAPVQFREVEGHESNQFLALFPKGIKYLPGGVESGFKHVEKDKFEKRLLHLKGKRQVRVAQVALSSDSLNQGDVFILDNGRQIIQWNGRDSSKAERSKGLEVSKRIRDEERGGNAEIAVIEDGSDDDTAFFNEIGGKKRIKTAEEGGDDASFERSKQADVKLYRVSDASGSVKITEVASPPLNKDMLDTNDCFILDQGGAAIFAWIGKKATKQERSSAMKLATDFIAQKKYPSHTQVTKVNESGETPLFKANFAVWPEAAAGTTPQGSNRSNIARVDPNKKVDVKGMHSQAAREREAAVDDGSGKLQIWRIENFEKVAIPQAEYGQFYSGDSYILLYTYLKNSKECYIIYYWQGLKSTTDEKGASAILATKLDDELGGAPVQVRVVQNKEPEHFLRLFKGKMMVHEGGKGSGFKNAAQADSYDTDGTRLFQVRGTNEFNTRAVQVAERAASLNSNDTFVLETPKKVYIWFGKGATGDEREIAKIVAKQVAGGKEADNVSEGSEPADFWAALGGKGEYASSPRLADSAGRAPRLFQCSNSKGYFYVEEIFDFDQSDLVEDDVMLLDTYDELVLWLGSGANDKEKAEAVRTATEYITTDPAGRDKDTPINVVKQGYEPPSFTAYFGAWDADKWSNGLTYEQLKAQIGSSGPTSGAALLSSVDKSGPVTKFYTFAQLTTHPIPEDVDKAERERWLSDADFKTVFKMSREEFSKLPAWKKTDTKKKINLF</sequence>
<keyword evidence="3" id="KW-0677">Repeat</keyword>
<dbReference type="EMBL" id="KE346364">
    <property type="protein sequence ID" value="KJE93069.1"/>
    <property type="molecule type" value="Genomic_DNA"/>
</dbReference>
<dbReference type="CDD" id="cd11290">
    <property type="entry name" value="gelsolin_S1_like"/>
    <property type="match status" value="1"/>
</dbReference>
<reference evidence="7" key="1">
    <citation type="submission" date="2011-02" db="EMBL/GenBank/DDBJ databases">
        <title>The Genome Sequence of Capsaspora owczarzaki ATCC 30864.</title>
        <authorList>
            <person name="Russ C."/>
            <person name="Cuomo C."/>
            <person name="Burger G."/>
            <person name="Gray M.W."/>
            <person name="Holland P.W.H."/>
            <person name="King N."/>
            <person name="Lang F.B.F."/>
            <person name="Roger A.J."/>
            <person name="Ruiz-Trillo I."/>
            <person name="Young S.K."/>
            <person name="Zeng Q."/>
            <person name="Gargeya S."/>
            <person name="Alvarado L."/>
            <person name="Berlin A."/>
            <person name="Chapman S.B."/>
            <person name="Chen Z."/>
            <person name="Freedman E."/>
            <person name="Gellesch M."/>
            <person name="Goldberg J."/>
            <person name="Griggs A."/>
            <person name="Gujja S."/>
            <person name="Heilman E."/>
            <person name="Heiman D."/>
            <person name="Howarth C."/>
            <person name="Mehta T."/>
            <person name="Neiman D."/>
            <person name="Pearson M."/>
            <person name="Roberts A."/>
            <person name="Saif S."/>
            <person name="Shea T."/>
            <person name="Shenoy N."/>
            <person name="Sisk P."/>
            <person name="Stolte C."/>
            <person name="Sykes S."/>
            <person name="White J."/>
            <person name="Yandava C."/>
            <person name="Haas B."/>
            <person name="Nusbaum C."/>
            <person name="Birren B."/>
        </authorList>
    </citation>
    <scope>NUCLEOTIDE SEQUENCE</scope>
    <source>
        <strain evidence="7">ATCC 30864</strain>
    </source>
</reference>
<dbReference type="GO" id="GO:0005546">
    <property type="term" value="F:phosphatidylinositol-4,5-bisphosphate binding"/>
    <property type="evidence" value="ECO:0007669"/>
    <property type="project" value="TreeGrafter"/>
</dbReference>
<dbReference type="CDD" id="cd11289">
    <property type="entry name" value="gelsolin_S2_like"/>
    <property type="match status" value="1"/>
</dbReference>
<evidence type="ECO:0000256" key="1">
    <source>
        <dbReference type="ARBA" id="ARBA00008418"/>
    </source>
</evidence>
<dbReference type="CDD" id="cd11292">
    <property type="entry name" value="gelsolin_S3_like"/>
    <property type="match status" value="1"/>
</dbReference>
<dbReference type="InterPro" id="IPR007122">
    <property type="entry name" value="Villin/Gelsolin"/>
</dbReference>
<dbReference type="GO" id="GO:0051016">
    <property type="term" value="P:barbed-end actin filament capping"/>
    <property type="evidence" value="ECO:0007669"/>
    <property type="project" value="TreeGrafter"/>
</dbReference>
<dbReference type="Pfam" id="PF00626">
    <property type="entry name" value="Gelsolin"/>
    <property type="match status" value="6"/>
</dbReference>
<organism evidence="6 7">
    <name type="scientific">Capsaspora owczarzaki (strain ATCC 30864)</name>
    <dbReference type="NCBI Taxonomy" id="595528"/>
    <lineage>
        <taxon>Eukaryota</taxon>
        <taxon>Filasterea</taxon>
        <taxon>Capsaspora</taxon>
    </lineage>
</organism>
<dbReference type="OrthoDB" id="6375767at2759"/>
<evidence type="ECO:0000313" key="7">
    <source>
        <dbReference type="Proteomes" id="UP000008743"/>
    </source>
</evidence>
<dbReference type="eggNOG" id="KOG0443">
    <property type="taxonomic scope" value="Eukaryota"/>
</dbReference>
<evidence type="ECO:0000256" key="3">
    <source>
        <dbReference type="ARBA" id="ARBA00022737"/>
    </source>
</evidence>
<dbReference type="PANTHER" id="PTHR11977:SF123">
    <property type="entry name" value="GELSOLIN"/>
    <property type="match status" value="1"/>
</dbReference>
<dbReference type="RefSeq" id="XP_004363643.2">
    <property type="nucleotide sequence ID" value="XM_004363586.2"/>
</dbReference>
<dbReference type="SMART" id="SM00153">
    <property type="entry name" value="VHP"/>
    <property type="match status" value="1"/>
</dbReference>
<dbReference type="InterPro" id="IPR029006">
    <property type="entry name" value="ADF-H/Gelsolin-like_dom_sf"/>
</dbReference>
<dbReference type="GO" id="GO:0051015">
    <property type="term" value="F:actin filament binding"/>
    <property type="evidence" value="ECO:0007669"/>
    <property type="project" value="InterPro"/>
</dbReference>
<dbReference type="SUPFAM" id="SSF47050">
    <property type="entry name" value="VHP, Villin headpiece domain"/>
    <property type="match status" value="1"/>
</dbReference>
<dbReference type="GO" id="GO:0015629">
    <property type="term" value="C:actin cytoskeleton"/>
    <property type="evidence" value="ECO:0007669"/>
    <property type="project" value="TreeGrafter"/>
</dbReference>
<dbReference type="PRINTS" id="PR00597">
    <property type="entry name" value="GELSOLIN"/>
</dbReference>
<dbReference type="Proteomes" id="UP000008743">
    <property type="component" value="Unassembled WGS sequence"/>
</dbReference>
<dbReference type="PANTHER" id="PTHR11977">
    <property type="entry name" value="VILLIN"/>
    <property type="match status" value="1"/>
</dbReference>
<dbReference type="CDD" id="cd11293">
    <property type="entry name" value="gelsolin_S4_like"/>
    <property type="match status" value="1"/>
</dbReference>
<dbReference type="InParanoid" id="A0A0D2X2S5"/>
<keyword evidence="7" id="KW-1185">Reference proteome</keyword>